<evidence type="ECO:0000256" key="2">
    <source>
        <dbReference type="ARBA" id="ARBA00022525"/>
    </source>
</evidence>
<keyword evidence="2" id="KW-0964">Secreted</keyword>
<dbReference type="AlphaFoldDB" id="A0A1M7GKV9"/>
<dbReference type="InterPro" id="IPR018511">
    <property type="entry name" value="Hemolysin-typ_Ca-bd_CS"/>
</dbReference>
<dbReference type="GO" id="GO:0005509">
    <property type="term" value="F:calcium ion binding"/>
    <property type="evidence" value="ECO:0007669"/>
    <property type="project" value="InterPro"/>
</dbReference>
<dbReference type="OrthoDB" id="7771506at2"/>
<dbReference type="Proteomes" id="UP000184444">
    <property type="component" value="Unassembled WGS sequence"/>
</dbReference>
<dbReference type="RefSeq" id="WP_084732052.1">
    <property type="nucleotide sequence ID" value="NZ_FRCK01000004.1"/>
</dbReference>
<accession>A0A1M7GKV9</accession>
<evidence type="ECO:0000256" key="3">
    <source>
        <dbReference type="SAM" id="MobiDB-lite"/>
    </source>
</evidence>
<dbReference type="Gene3D" id="2.150.10.10">
    <property type="entry name" value="Serralysin-like metalloprotease, C-terminal"/>
    <property type="match status" value="3"/>
</dbReference>
<gene>
    <name evidence="5" type="ORF">SAMN05444389_104185</name>
</gene>
<dbReference type="STRING" id="53463.SAMN05444389_104185"/>
<reference evidence="6" key="1">
    <citation type="submission" date="2016-11" db="EMBL/GenBank/DDBJ databases">
        <authorList>
            <person name="Varghese N."/>
            <person name="Submissions S."/>
        </authorList>
    </citation>
    <scope>NUCLEOTIDE SEQUENCE [LARGE SCALE GENOMIC DNA]</scope>
    <source>
        <strain evidence="6">DSM 6637</strain>
    </source>
</reference>
<evidence type="ECO:0000313" key="5">
    <source>
        <dbReference type="EMBL" id="SHM16768.1"/>
    </source>
</evidence>
<feature type="region of interest" description="Disordered" evidence="3">
    <location>
        <begin position="110"/>
        <end position="174"/>
    </location>
</feature>
<dbReference type="EMBL" id="FRCK01000004">
    <property type="protein sequence ID" value="SHM16768.1"/>
    <property type="molecule type" value="Genomic_DNA"/>
</dbReference>
<dbReference type="InterPro" id="IPR011049">
    <property type="entry name" value="Serralysin-like_metalloprot_C"/>
</dbReference>
<evidence type="ECO:0000256" key="1">
    <source>
        <dbReference type="ARBA" id="ARBA00004613"/>
    </source>
</evidence>
<sequence length="303" mass="30666">MLVLLGLTSLVMLAVAFDFMSDDDMDESQPGGLDPEDPEDPETPGQLIEGGDDGVWLDGTAGNDTILAGAGADDIRAGAGDDWVHGGDGDDVIHGDWTTTGFGNDTLLGGAGDDRISGEGGDDSIEGGSGNDTLFGGEGDDQLDGGTGDDWLHGGPGNDTLRAGPGSDDLEGAEGDDLLIADEDDLFRDWLHGGEGDDTLVGNADDWLEGGPGSDLFQLPAGAAPERPPATIADFDAAEDRIELLLAPEDLSAAVVAIEQQPDGSALIRLNGSPVAHVQTAAGLTPAHVTLALAQPAAQPAPG</sequence>
<dbReference type="SUPFAM" id="SSF51120">
    <property type="entry name" value="beta-Roll"/>
    <property type="match status" value="1"/>
</dbReference>
<dbReference type="InterPro" id="IPR050557">
    <property type="entry name" value="RTX_toxin/Mannuronan_C5-epim"/>
</dbReference>
<feature type="signal peptide" evidence="4">
    <location>
        <begin position="1"/>
        <end position="16"/>
    </location>
</feature>
<dbReference type="GO" id="GO:0005576">
    <property type="term" value="C:extracellular region"/>
    <property type="evidence" value="ECO:0007669"/>
    <property type="project" value="UniProtKB-SubCell"/>
</dbReference>
<keyword evidence="4" id="KW-0732">Signal</keyword>
<organism evidence="5 6">
    <name type="scientific">Paracoccus solventivorans</name>
    <dbReference type="NCBI Taxonomy" id="53463"/>
    <lineage>
        <taxon>Bacteria</taxon>
        <taxon>Pseudomonadati</taxon>
        <taxon>Pseudomonadota</taxon>
        <taxon>Alphaproteobacteria</taxon>
        <taxon>Rhodobacterales</taxon>
        <taxon>Paracoccaceae</taxon>
        <taxon>Paracoccus</taxon>
    </lineage>
</organism>
<dbReference type="PANTHER" id="PTHR38340:SF1">
    <property type="entry name" value="S-LAYER PROTEIN"/>
    <property type="match status" value="1"/>
</dbReference>
<evidence type="ECO:0000256" key="4">
    <source>
        <dbReference type="SAM" id="SignalP"/>
    </source>
</evidence>
<dbReference type="PROSITE" id="PS00330">
    <property type="entry name" value="HEMOLYSIN_CALCIUM"/>
    <property type="match status" value="2"/>
</dbReference>
<feature type="chain" id="PRO_5009926215" evidence="4">
    <location>
        <begin position="17"/>
        <end position="303"/>
    </location>
</feature>
<dbReference type="InterPro" id="IPR001343">
    <property type="entry name" value="Hemolysn_Ca-bd"/>
</dbReference>
<proteinExistence type="predicted"/>
<comment type="subcellular location">
    <subcellularLocation>
        <location evidence="1">Secreted</location>
    </subcellularLocation>
</comment>
<keyword evidence="6" id="KW-1185">Reference proteome</keyword>
<dbReference type="Pfam" id="PF00353">
    <property type="entry name" value="HemolysinCabind"/>
    <property type="match status" value="4"/>
</dbReference>
<dbReference type="PANTHER" id="PTHR38340">
    <property type="entry name" value="S-LAYER PROTEIN"/>
    <property type="match status" value="1"/>
</dbReference>
<evidence type="ECO:0000313" key="6">
    <source>
        <dbReference type="Proteomes" id="UP000184444"/>
    </source>
</evidence>
<dbReference type="PRINTS" id="PR00313">
    <property type="entry name" value="CABNDNGRPT"/>
</dbReference>
<protein>
    <submittedName>
        <fullName evidence="5">Hemolysin-type calcium-binding repeat-containing protein</fullName>
    </submittedName>
</protein>
<feature type="region of interest" description="Disordered" evidence="3">
    <location>
        <begin position="23"/>
        <end position="61"/>
    </location>
</feature>
<name>A0A1M7GKV9_9RHOB</name>